<name>A0AAE0RSV7_9BIVA</name>
<sequence length="177" mass="19871">MSKSKDVRRHKWTIDFTGAYRSKSEKQLVPSERYVAPYGYSDSQVSQGEHASKEPDSAIIVKKSWDIALGPLKQIPMNLFIMWMAGNSISIFPIMMVGMMFFRPIQAFIAIQNTFKMIEGGQAPLQKFVYLFGNVICLGIAVYKCHVMGLLPTTASDWLAFVLPQKRLEWSGGGAVL</sequence>
<keyword evidence="12" id="KW-1185">Reference proteome</keyword>
<comment type="subcellular location">
    <subcellularLocation>
        <location evidence="1">Endoplasmic reticulum membrane</location>
        <topology evidence="1">Multi-pass membrane protein</topology>
    </subcellularLocation>
</comment>
<keyword evidence="8 9" id="KW-0472">Membrane</keyword>
<comment type="similarity">
    <text evidence="2 9">Belongs to the EMC4 family.</text>
</comment>
<dbReference type="PANTHER" id="PTHR19315">
    <property type="entry name" value="ER MEMBRANE PROTEIN COMPLEX SUBUNIT 4"/>
    <property type="match status" value="1"/>
</dbReference>
<accession>A0AAE0RSV7</accession>
<dbReference type="PIRSF" id="PIRSF017207">
    <property type="entry name" value="UCP017207_TM-p85"/>
    <property type="match status" value="1"/>
</dbReference>
<dbReference type="EMBL" id="JAEAOA010002045">
    <property type="protein sequence ID" value="KAK3578997.1"/>
    <property type="molecule type" value="Genomic_DNA"/>
</dbReference>
<gene>
    <name evidence="11" type="ORF">CHS0354_034793</name>
</gene>
<keyword evidence="7 10" id="KW-1133">Transmembrane helix</keyword>
<evidence type="ECO:0000256" key="7">
    <source>
        <dbReference type="ARBA" id="ARBA00022989"/>
    </source>
</evidence>
<reference evidence="11" key="3">
    <citation type="submission" date="2023-05" db="EMBL/GenBank/DDBJ databases">
        <authorList>
            <person name="Smith C.H."/>
        </authorList>
    </citation>
    <scope>NUCLEOTIDE SEQUENCE</scope>
    <source>
        <strain evidence="11">CHS0354</strain>
        <tissue evidence="11">Mantle</tissue>
    </source>
</reference>
<dbReference type="InterPro" id="IPR009445">
    <property type="entry name" value="TMEM85/Emc4"/>
</dbReference>
<dbReference type="Proteomes" id="UP001195483">
    <property type="component" value="Unassembled WGS sequence"/>
</dbReference>
<reference evidence="11" key="2">
    <citation type="journal article" date="2021" name="Genome Biol. Evol.">
        <title>Developing a high-quality reference genome for a parasitic bivalve with doubly uniparental inheritance (Bivalvia: Unionida).</title>
        <authorList>
            <person name="Smith C.H."/>
        </authorList>
    </citation>
    <scope>NUCLEOTIDE SEQUENCE</scope>
    <source>
        <strain evidence="11">CHS0354</strain>
        <tissue evidence="11">Mantle</tissue>
    </source>
</reference>
<comment type="subunit">
    <text evidence="3">Component of the ER membrane protein complex (EMC).</text>
</comment>
<evidence type="ECO:0000256" key="4">
    <source>
        <dbReference type="ARBA" id="ARBA00020820"/>
    </source>
</evidence>
<evidence type="ECO:0000256" key="10">
    <source>
        <dbReference type="SAM" id="Phobius"/>
    </source>
</evidence>
<organism evidence="11 12">
    <name type="scientific">Potamilus streckersoni</name>
    <dbReference type="NCBI Taxonomy" id="2493646"/>
    <lineage>
        <taxon>Eukaryota</taxon>
        <taxon>Metazoa</taxon>
        <taxon>Spiralia</taxon>
        <taxon>Lophotrochozoa</taxon>
        <taxon>Mollusca</taxon>
        <taxon>Bivalvia</taxon>
        <taxon>Autobranchia</taxon>
        <taxon>Heteroconchia</taxon>
        <taxon>Palaeoheterodonta</taxon>
        <taxon>Unionida</taxon>
        <taxon>Unionoidea</taxon>
        <taxon>Unionidae</taxon>
        <taxon>Ambleminae</taxon>
        <taxon>Lampsilini</taxon>
        <taxon>Potamilus</taxon>
    </lineage>
</organism>
<proteinExistence type="inferred from homology"/>
<protein>
    <recommendedName>
        <fullName evidence="4 9">ER membrane protein complex subunit 4</fullName>
    </recommendedName>
</protein>
<evidence type="ECO:0000256" key="3">
    <source>
        <dbReference type="ARBA" id="ARBA00011276"/>
    </source>
</evidence>
<evidence type="ECO:0000313" key="12">
    <source>
        <dbReference type="Proteomes" id="UP001195483"/>
    </source>
</evidence>
<evidence type="ECO:0000256" key="5">
    <source>
        <dbReference type="ARBA" id="ARBA00022692"/>
    </source>
</evidence>
<evidence type="ECO:0000256" key="9">
    <source>
        <dbReference type="PIRNR" id="PIRNR017207"/>
    </source>
</evidence>
<keyword evidence="5 10" id="KW-0812">Transmembrane</keyword>
<evidence type="ECO:0000256" key="6">
    <source>
        <dbReference type="ARBA" id="ARBA00022824"/>
    </source>
</evidence>
<evidence type="ECO:0000256" key="1">
    <source>
        <dbReference type="ARBA" id="ARBA00004477"/>
    </source>
</evidence>
<feature type="transmembrane region" description="Helical" evidence="10">
    <location>
        <begin position="79"/>
        <end position="102"/>
    </location>
</feature>
<reference evidence="11" key="1">
    <citation type="journal article" date="2021" name="Genome Biol. Evol.">
        <title>A High-Quality Reference Genome for a Parasitic Bivalve with Doubly Uniparental Inheritance (Bivalvia: Unionida).</title>
        <authorList>
            <person name="Smith C.H."/>
        </authorList>
    </citation>
    <scope>NUCLEOTIDE SEQUENCE</scope>
    <source>
        <strain evidence="11">CHS0354</strain>
    </source>
</reference>
<keyword evidence="6" id="KW-0256">Endoplasmic reticulum</keyword>
<dbReference type="Pfam" id="PF06417">
    <property type="entry name" value="EMC4"/>
    <property type="match status" value="1"/>
</dbReference>
<comment type="caution">
    <text evidence="11">The sequence shown here is derived from an EMBL/GenBank/DDBJ whole genome shotgun (WGS) entry which is preliminary data.</text>
</comment>
<dbReference type="AlphaFoldDB" id="A0AAE0RSV7"/>
<evidence type="ECO:0000313" key="11">
    <source>
        <dbReference type="EMBL" id="KAK3578997.1"/>
    </source>
</evidence>
<evidence type="ECO:0000256" key="2">
    <source>
        <dbReference type="ARBA" id="ARBA00007715"/>
    </source>
</evidence>
<evidence type="ECO:0000256" key="8">
    <source>
        <dbReference type="ARBA" id="ARBA00023136"/>
    </source>
</evidence>
<dbReference type="GO" id="GO:0005789">
    <property type="term" value="C:endoplasmic reticulum membrane"/>
    <property type="evidence" value="ECO:0007669"/>
    <property type="project" value="UniProtKB-SubCell"/>
</dbReference>